<proteinExistence type="predicted"/>
<organism evidence="2 3">
    <name type="scientific">Mesoflavibacter zeaxanthinifaciens subsp. sabulilitoris</name>
    <dbReference type="NCBI Taxonomy" id="1520893"/>
    <lineage>
        <taxon>Bacteria</taxon>
        <taxon>Pseudomonadati</taxon>
        <taxon>Bacteroidota</taxon>
        <taxon>Flavobacteriia</taxon>
        <taxon>Flavobacteriales</taxon>
        <taxon>Flavobacteriaceae</taxon>
        <taxon>Mesoflavibacter</taxon>
    </lineage>
</organism>
<keyword evidence="3" id="KW-1185">Reference proteome</keyword>
<dbReference type="SUPFAM" id="SSF53448">
    <property type="entry name" value="Nucleotide-diphospho-sugar transferases"/>
    <property type="match status" value="1"/>
</dbReference>
<dbReference type="EMBL" id="PXOT01000024">
    <property type="protein sequence ID" value="PSG89326.1"/>
    <property type="molecule type" value="Genomic_DNA"/>
</dbReference>
<evidence type="ECO:0000313" key="3">
    <source>
        <dbReference type="Proteomes" id="UP000238430"/>
    </source>
</evidence>
<dbReference type="PANTHER" id="PTHR22916">
    <property type="entry name" value="GLYCOSYLTRANSFERASE"/>
    <property type="match status" value="1"/>
</dbReference>
<evidence type="ECO:0000313" key="2">
    <source>
        <dbReference type="EMBL" id="PSG89326.1"/>
    </source>
</evidence>
<dbReference type="PANTHER" id="PTHR22916:SF3">
    <property type="entry name" value="UDP-GLCNAC:BETAGAL BETA-1,3-N-ACETYLGLUCOSAMINYLTRANSFERASE-LIKE PROTEIN 1"/>
    <property type="match status" value="1"/>
</dbReference>
<dbReference type="Proteomes" id="UP000238430">
    <property type="component" value="Unassembled WGS sequence"/>
</dbReference>
<dbReference type="GO" id="GO:0016758">
    <property type="term" value="F:hexosyltransferase activity"/>
    <property type="evidence" value="ECO:0007669"/>
    <property type="project" value="UniProtKB-ARBA"/>
</dbReference>
<dbReference type="InterPro" id="IPR029044">
    <property type="entry name" value="Nucleotide-diphossugar_trans"/>
</dbReference>
<dbReference type="Gene3D" id="3.90.550.10">
    <property type="entry name" value="Spore Coat Polysaccharide Biosynthesis Protein SpsA, Chain A"/>
    <property type="match status" value="1"/>
</dbReference>
<feature type="domain" description="Glycosyltransferase 2-like" evidence="1">
    <location>
        <begin position="7"/>
        <end position="174"/>
    </location>
</feature>
<dbReference type="OrthoDB" id="199095at2"/>
<reference evidence="2 3" key="1">
    <citation type="submission" date="2018-03" db="EMBL/GenBank/DDBJ databases">
        <title>Mesoflavibacter sp. HG37 and Mesoflavibacter sp. HG96 sp.nov., two marine bacteria isolated from seawater of Western Pacific Ocean.</title>
        <authorList>
            <person name="Cheng H."/>
            <person name="Wu Y.-H."/>
            <person name="Guo L.-L."/>
            <person name="Xu X.-W."/>
        </authorList>
    </citation>
    <scope>NUCLEOTIDE SEQUENCE [LARGE SCALE GENOMIC DNA]</scope>
    <source>
        <strain evidence="2 3">KCTC 42117</strain>
    </source>
</reference>
<dbReference type="RefSeq" id="WP_106679499.1">
    <property type="nucleotide sequence ID" value="NZ_JACHWV010000003.1"/>
</dbReference>
<dbReference type="InterPro" id="IPR001173">
    <property type="entry name" value="Glyco_trans_2-like"/>
</dbReference>
<comment type="caution">
    <text evidence="2">The sequence shown here is derived from an EMBL/GenBank/DDBJ whole genome shotgun (WGS) entry which is preliminary data.</text>
</comment>
<evidence type="ECO:0000259" key="1">
    <source>
        <dbReference type="Pfam" id="PF00535"/>
    </source>
</evidence>
<accession>A0A2T1NB05</accession>
<dbReference type="AlphaFoldDB" id="A0A2T1NB05"/>
<dbReference type="Pfam" id="PF00535">
    <property type="entry name" value="Glycos_transf_2"/>
    <property type="match status" value="1"/>
</dbReference>
<sequence>MSLPVVSIVVTTYNHQDYIKQCLDSILMQKTNFAYEIILGEDESSDGTRETCQDYANRFPDIIKLFLRSRKDVIYINDRPTGRYNFIESLKSAKGKYIALCEGDDYWTDPDKLQKQVDFLEQHKQYGLCSHNAEEIDFKKPEEKIIIPNTNLDLKIEDFIRANRLATCSIMFRKDSFKFGLSWFEKIPFGDLCVILNVLKNTNQKAKVLNDTMAVYRIHSSGIHGSLKSNNTKLIKAYLQHIKFFKIIKKELLFEQIFQKPIYNKLIKTYSILMSLSLKEKKKIMYFKFRFLEVYFKIIKKIKYV</sequence>
<protein>
    <recommendedName>
        <fullName evidence="1">Glycosyltransferase 2-like domain-containing protein</fullName>
    </recommendedName>
</protein>
<gene>
    <name evidence="2" type="ORF">C7H61_10260</name>
</gene>
<name>A0A2T1NB05_9FLAO</name>